<protein>
    <submittedName>
        <fullName evidence="1">Uncharacterized protein</fullName>
    </submittedName>
</protein>
<dbReference type="InterPro" id="IPR054637">
    <property type="entry name" value="Asr1405_Asl0597-like"/>
</dbReference>
<reference evidence="1" key="1">
    <citation type="submission" date="2019-11" db="EMBL/GenBank/DDBJ databases">
        <title>Genomic insights into an expanded diversity of filamentous marine cyanobacteria reveals the extraordinary biosynthetic potential of Moorea and Okeania.</title>
        <authorList>
            <person name="Ferreira Leao T."/>
            <person name="Wang M."/>
            <person name="Moss N."/>
            <person name="Da Silva R."/>
            <person name="Sanders J."/>
            <person name="Nurk S."/>
            <person name="Gurevich A."/>
            <person name="Humphrey G."/>
            <person name="Reher R."/>
            <person name="Zhu Q."/>
            <person name="Belda-Ferre P."/>
            <person name="Glukhov E."/>
            <person name="Rex R."/>
            <person name="Dorrestein P.C."/>
            <person name="Knight R."/>
            <person name="Pevzner P."/>
            <person name="Gerwick W.H."/>
            <person name="Gerwick L."/>
        </authorList>
    </citation>
    <scope>NUCLEOTIDE SEQUENCE</scope>
    <source>
        <strain evidence="1">SIO1C4</strain>
    </source>
</reference>
<comment type="caution">
    <text evidence="1">The sequence shown here is derived from an EMBL/GenBank/DDBJ whole genome shotgun (WGS) entry which is preliminary data.</text>
</comment>
<dbReference type="AlphaFoldDB" id="A0A6B3NDC8"/>
<dbReference type="NCBIfam" id="NF045598">
    <property type="entry name" value="asr1405_asl0597"/>
    <property type="match status" value="1"/>
</dbReference>
<sequence length="84" mass="9847">MFTPSDPSFGFVQVINVPRSERWLICYRLQELMIPCWCRADGSLCVEVNNSIAALLVHSTLKQFLASRQELVDWLERCWQQEFP</sequence>
<gene>
    <name evidence="1" type="ORF">F6J89_18680</name>
</gene>
<organism evidence="1">
    <name type="scientific">Symploca sp. SIO1C4</name>
    <dbReference type="NCBI Taxonomy" id="2607765"/>
    <lineage>
        <taxon>Bacteria</taxon>
        <taxon>Bacillati</taxon>
        <taxon>Cyanobacteriota</taxon>
        <taxon>Cyanophyceae</taxon>
        <taxon>Coleofasciculales</taxon>
        <taxon>Coleofasciculaceae</taxon>
        <taxon>Symploca</taxon>
    </lineage>
</organism>
<accession>A0A6B3NDC8</accession>
<evidence type="ECO:0000313" key="1">
    <source>
        <dbReference type="EMBL" id="NER29587.1"/>
    </source>
</evidence>
<proteinExistence type="predicted"/>
<name>A0A6B3NDC8_9CYAN</name>
<dbReference type="EMBL" id="JAAHFQ010000394">
    <property type="protein sequence ID" value="NER29587.1"/>
    <property type="molecule type" value="Genomic_DNA"/>
</dbReference>